<protein>
    <submittedName>
        <fullName evidence="1">Uncharacterized protein</fullName>
    </submittedName>
</protein>
<gene>
    <name evidence="1" type="ORF">PGTG_00103</name>
</gene>
<proteinExistence type="predicted"/>
<dbReference type="KEGG" id="pgr:PGTG_00103"/>
<dbReference type="EMBL" id="DS178262">
    <property type="protein sequence ID" value="EFP74147.1"/>
    <property type="molecule type" value="Genomic_DNA"/>
</dbReference>
<reference key="1">
    <citation type="submission" date="2007-01" db="EMBL/GenBank/DDBJ databases">
        <title>The Genome Sequence of Puccinia graminis f. sp. tritici Strain CRL 75-36-700-3.</title>
        <authorList>
            <consortium name="The Broad Institute Genome Sequencing Platform"/>
            <person name="Birren B."/>
            <person name="Lander E."/>
            <person name="Galagan J."/>
            <person name="Nusbaum C."/>
            <person name="Devon K."/>
            <person name="Cuomo C."/>
            <person name="Jaffe D."/>
            <person name="Butler J."/>
            <person name="Alvarez P."/>
            <person name="Gnerre S."/>
            <person name="Grabherr M."/>
            <person name="Mauceli E."/>
            <person name="Brockman W."/>
            <person name="Young S."/>
            <person name="LaButti K."/>
            <person name="Sykes S."/>
            <person name="DeCaprio D."/>
            <person name="Crawford M."/>
            <person name="Koehrsen M."/>
            <person name="Engels R."/>
            <person name="Montgomery P."/>
            <person name="Pearson M."/>
            <person name="Howarth C."/>
            <person name="Larson L."/>
            <person name="White J."/>
            <person name="Zeng Q."/>
            <person name="Kodira C."/>
            <person name="Yandava C."/>
            <person name="Alvarado L."/>
            <person name="O'Leary S."/>
            <person name="Szabo L."/>
            <person name="Dean R."/>
            <person name="Schein J."/>
        </authorList>
    </citation>
    <scope>NUCLEOTIDE SEQUENCE</scope>
    <source>
        <strain>CRL 75-36-700-3</strain>
    </source>
</reference>
<reference evidence="2" key="2">
    <citation type="journal article" date="2011" name="Proc. Natl. Acad. Sci. U.S.A.">
        <title>Obligate biotrophy features unraveled by the genomic analysis of rust fungi.</title>
        <authorList>
            <person name="Duplessis S."/>
            <person name="Cuomo C.A."/>
            <person name="Lin Y.-C."/>
            <person name="Aerts A."/>
            <person name="Tisserant E."/>
            <person name="Veneault-Fourrey C."/>
            <person name="Joly D.L."/>
            <person name="Hacquard S."/>
            <person name="Amselem J."/>
            <person name="Cantarel B.L."/>
            <person name="Chiu R."/>
            <person name="Coutinho P.M."/>
            <person name="Feau N."/>
            <person name="Field M."/>
            <person name="Frey P."/>
            <person name="Gelhaye E."/>
            <person name="Goldberg J."/>
            <person name="Grabherr M.G."/>
            <person name="Kodira C.D."/>
            <person name="Kohler A."/>
            <person name="Kuees U."/>
            <person name="Lindquist E.A."/>
            <person name="Lucas S.M."/>
            <person name="Mago R."/>
            <person name="Mauceli E."/>
            <person name="Morin E."/>
            <person name="Murat C."/>
            <person name="Pangilinan J.L."/>
            <person name="Park R."/>
            <person name="Pearson M."/>
            <person name="Quesneville H."/>
            <person name="Rouhier N."/>
            <person name="Sakthikumar S."/>
            <person name="Salamov A.A."/>
            <person name="Schmutz J."/>
            <person name="Selles B."/>
            <person name="Shapiro H."/>
            <person name="Tanguay P."/>
            <person name="Tuskan G.A."/>
            <person name="Henrissat B."/>
            <person name="Van de Peer Y."/>
            <person name="Rouze P."/>
            <person name="Ellis J.G."/>
            <person name="Dodds P.N."/>
            <person name="Schein J.E."/>
            <person name="Zhong S."/>
            <person name="Hamelin R.C."/>
            <person name="Grigoriev I.V."/>
            <person name="Szabo L.J."/>
            <person name="Martin F."/>
        </authorList>
    </citation>
    <scope>NUCLEOTIDE SEQUENCE [LARGE SCALE GENOMIC DNA]</scope>
    <source>
        <strain evidence="2">CRL 75-36-700-3 / race SCCL</strain>
    </source>
</reference>
<name>E3JQ64_PUCGT</name>
<dbReference type="GeneID" id="10527858"/>
<sequence length="226" mass="26233">MASPDNLGTRKIKQRIKPISAKNQIKPIQSFFGWQTAFKNQPESKKKRKKTQSILGLTFRQSEIIPSTVLFRAHQQTIPAGATGFAPLALNGLDQNLKKNSWSDQFCVAGDEWVGSEIQEGVEATSFASLSFACLVWNTSRKRKKRLISNHLRWMYQRNKKRKGLILHHYMLKSLDFSWTFTRKIRAEVVLNLLKKQDRKRETGAYRYLVLDAQNLDRLIKQLHVY</sequence>
<accession>E3JQ64</accession>
<evidence type="ECO:0000313" key="2">
    <source>
        <dbReference type="Proteomes" id="UP000008783"/>
    </source>
</evidence>
<organism evidence="1 2">
    <name type="scientific">Puccinia graminis f. sp. tritici (strain CRL 75-36-700-3 / race SCCL)</name>
    <name type="common">Black stem rust fungus</name>
    <dbReference type="NCBI Taxonomy" id="418459"/>
    <lineage>
        <taxon>Eukaryota</taxon>
        <taxon>Fungi</taxon>
        <taxon>Dikarya</taxon>
        <taxon>Basidiomycota</taxon>
        <taxon>Pucciniomycotina</taxon>
        <taxon>Pucciniomycetes</taxon>
        <taxon>Pucciniales</taxon>
        <taxon>Pucciniaceae</taxon>
        <taxon>Puccinia</taxon>
    </lineage>
</organism>
<dbReference type="InParanoid" id="E3JQ64"/>
<keyword evidence="2" id="KW-1185">Reference proteome</keyword>
<dbReference type="VEuPathDB" id="FungiDB:PGTG_00103"/>
<dbReference type="HOGENOM" id="CLU_1225297_0_0_1"/>
<dbReference type="Proteomes" id="UP000008783">
    <property type="component" value="Unassembled WGS sequence"/>
</dbReference>
<dbReference type="AlphaFoldDB" id="E3JQ64"/>
<evidence type="ECO:0000313" key="1">
    <source>
        <dbReference type="EMBL" id="EFP74147.1"/>
    </source>
</evidence>
<dbReference type="RefSeq" id="XP_003307153.1">
    <property type="nucleotide sequence ID" value="XM_003307105.1"/>
</dbReference>